<evidence type="ECO:0000313" key="1">
    <source>
        <dbReference type="EMBL" id="MCD9646234.1"/>
    </source>
</evidence>
<gene>
    <name evidence="1" type="ORF">HAX54_035922</name>
</gene>
<protein>
    <submittedName>
        <fullName evidence="1">Uncharacterized protein</fullName>
    </submittedName>
</protein>
<dbReference type="Proteomes" id="UP000823775">
    <property type="component" value="Unassembled WGS sequence"/>
</dbReference>
<reference evidence="1 2" key="1">
    <citation type="journal article" date="2021" name="BMC Genomics">
        <title>Datura genome reveals duplications of psychoactive alkaloid biosynthetic genes and high mutation rate following tissue culture.</title>
        <authorList>
            <person name="Rajewski A."/>
            <person name="Carter-House D."/>
            <person name="Stajich J."/>
            <person name="Litt A."/>
        </authorList>
    </citation>
    <scope>NUCLEOTIDE SEQUENCE [LARGE SCALE GENOMIC DNA]</scope>
    <source>
        <strain evidence="1">AR-01</strain>
    </source>
</reference>
<feature type="non-terminal residue" evidence="1">
    <location>
        <position position="1"/>
    </location>
</feature>
<keyword evidence="2" id="KW-1185">Reference proteome</keyword>
<accession>A0ABS8VHN9</accession>
<evidence type="ECO:0000313" key="2">
    <source>
        <dbReference type="Proteomes" id="UP000823775"/>
    </source>
</evidence>
<dbReference type="EMBL" id="JACEIK010004724">
    <property type="protein sequence ID" value="MCD9646234.1"/>
    <property type="molecule type" value="Genomic_DNA"/>
</dbReference>
<sequence>SGRNGSRTLTRPCIGASRITTGGSPMSHWWKLPCPSVLLIIGCSSVGCRNSAAAA</sequence>
<feature type="non-terminal residue" evidence="1">
    <location>
        <position position="55"/>
    </location>
</feature>
<proteinExistence type="predicted"/>
<organism evidence="1 2">
    <name type="scientific">Datura stramonium</name>
    <name type="common">Jimsonweed</name>
    <name type="synonym">Common thornapple</name>
    <dbReference type="NCBI Taxonomy" id="4076"/>
    <lineage>
        <taxon>Eukaryota</taxon>
        <taxon>Viridiplantae</taxon>
        <taxon>Streptophyta</taxon>
        <taxon>Embryophyta</taxon>
        <taxon>Tracheophyta</taxon>
        <taxon>Spermatophyta</taxon>
        <taxon>Magnoliopsida</taxon>
        <taxon>eudicotyledons</taxon>
        <taxon>Gunneridae</taxon>
        <taxon>Pentapetalae</taxon>
        <taxon>asterids</taxon>
        <taxon>lamiids</taxon>
        <taxon>Solanales</taxon>
        <taxon>Solanaceae</taxon>
        <taxon>Solanoideae</taxon>
        <taxon>Datureae</taxon>
        <taxon>Datura</taxon>
    </lineage>
</organism>
<name>A0ABS8VHN9_DATST</name>
<comment type="caution">
    <text evidence="1">The sequence shown here is derived from an EMBL/GenBank/DDBJ whole genome shotgun (WGS) entry which is preliminary data.</text>
</comment>